<accession>A0A267MF21</accession>
<name>A0A267MF21_9FIRM</name>
<keyword evidence="1" id="KW-0812">Transmembrane</keyword>
<dbReference type="PROSITE" id="PS50206">
    <property type="entry name" value="RHODANESE_3"/>
    <property type="match status" value="1"/>
</dbReference>
<keyword evidence="4" id="KW-1185">Reference proteome</keyword>
<sequence>MLKIFVLKRRNVYIALLVLLVLVGGLIFLMARSGSNETFSDTMKFTYKKISPEQTKVLLDKNPNAIVFDIREEDEYIQGHIPSATHLSYKELKVQMEYFNKDRIYVIYGPTAKKAAKVADVMTSKGFPKVYILNGGIDKWPYDLE</sequence>
<dbReference type="PANTHER" id="PTHR43031:SF16">
    <property type="entry name" value="OXIDOREDUCTASE"/>
    <property type="match status" value="1"/>
</dbReference>
<dbReference type="Pfam" id="PF00581">
    <property type="entry name" value="Rhodanese"/>
    <property type="match status" value="1"/>
</dbReference>
<dbReference type="SUPFAM" id="SSF52821">
    <property type="entry name" value="Rhodanese/Cell cycle control phosphatase"/>
    <property type="match status" value="1"/>
</dbReference>
<dbReference type="CDD" id="cd00158">
    <property type="entry name" value="RHOD"/>
    <property type="match status" value="1"/>
</dbReference>
<dbReference type="PANTHER" id="PTHR43031">
    <property type="entry name" value="FAD-DEPENDENT OXIDOREDUCTASE"/>
    <property type="match status" value="1"/>
</dbReference>
<evidence type="ECO:0000259" key="2">
    <source>
        <dbReference type="PROSITE" id="PS50206"/>
    </source>
</evidence>
<dbReference type="RefSeq" id="WP_095134950.1">
    <property type="nucleotide sequence ID" value="NZ_NIBG01000020.1"/>
</dbReference>
<feature type="domain" description="Rhodanese" evidence="2">
    <location>
        <begin position="61"/>
        <end position="141"/>
    </location>
</feature>
<evidence type="ECO:0000313" key="4">
    <source>
        <dbReference type="Proteomes" id="UP000216024"/>
    </source>
</evidence>
<dbReference type="OrthoDB" id="9800872at2"/>
<keyword evidence="1" id="KW-1133">Transmembrane helix</keyword>
<dbReference type="EMBL" id="NIBG01000020">
    <property type="protein sequence ID" value="PAB58057.1"/>
    <property type="molecule type" value="Genomic_DNA"/>
</dbReference>
<dbReference type="Gene3D" id="3.40.250.10">
    <property type="entry name" value="Rhodanese-like domain"/>
    <property type="match status" value="1"/>
</dbReference>
<reference evidence="3 4" key="1">
    <citation type="submission" date="2017-06" db="EMBL/GenBank/DDBJ databases">
        <title>Draft genome sequence of anaerobic fermentative bacterium Anaeromicrobium sediminis DY2726D isolated from West Pacific Ocean sediments.</title>
        <authorList>
            <person name="Zeng X."/>
        </authorList>
    </citation>
    <scope>NUCLEOTIDE SEQUENCE [LARGE SCALE GENOMIC DNA]</scope>
    <source>
        <strain evidence="3 4">DY2726D</strain>
    </source>
</reference>
<evidence type="ECO:0000313" key="3">
    <source>
        <dbReference type="EMBL" id="PAB58057.1"/>
    </source>
</evidence>
<proteinExistence type="predicted"/>
<comment type="caution">
    <text evidence="3">The sequence shown here is derived from an EMBL/GenBank/DDBJ whole genome shotgun (WGS) entry which is preliminary data.</text>
</comment>
<feature type="transmembrane region" description="Helical" evidence="1">
    <location>
        <begin position="12"/>
        <end position="31"/>
    </location>
</feature>
<dbReference type="InterPro" id="IPR001763">
    <property type="entry name" value="Rhodanese-like_dom"/>
</dbReference>
<dbReference type="Proteomes" id="UP000216024">
    <property type="component" value="Unassembled WGS sequence"/>
</dbReference>
<dbReference type="AlphaFoldDB" id="A0A267MF21"/>
<gene>
    <name evidence="3" type="ORF">CCE28_17120</name>
</gene>
<dbReference type="SMART" id="SM00450">
    <property type="entry name" value="RHOD"/>
    <property type="match status" value="1"/>
</dbReference>
<protein>
    <recommendedName>
        <fullName evidence="2">Rhodanese domain-containing protein</fullName>
    </recommendedName>
</protein>
<dbReference type="InterPro" id="IPR050229">
    <property type="entry name" value="GlpE_sulfurtransferase"/>
</dbReference>
<organism evidence="3 4">
    <name type="scientific">Anaeromicrobium sediminis</name>
    <dbReference type="NCBI Taxonomy" id="1478221"/>
    <lineage>
        <taxon>Bacteria</taxon>
        <taxon>Bacillati</taxon>
        <taxon>Bacillota</taxon>
        <taxon>Clostridia</taxon>
        <taxon>Peptostreptococcales</taxon>
        <taxon>Thermotaleaceae</taxon>
        <taxon>Anaeromicrobium</taxon>
    </lineage>
</organism>
<keyword evidence="1" id="KW-0472">Membrane</keyword>
<evidence type="ECO:0000256" key="1">
    <source>
        <dbReference type="SAM" id="Phobius"/>
    </source>
</evidence>
<dbReference type="InterPro" id="IPR036873">
    <property type="entry name" value="Rhodanese-like_dom_sf"/>
</dbReference>